<keyword evidence="2" id="KW-1003">Cell membrane</keyword>
<evidence type="ECO:0000313" key="10">
    <source>
        <dbReference type="Proteomes" id="UP000002186"/>
    </source>
</evidence>
<protein>
    <submittedName>
        <fullName evidence="9">DMT family transporter</fullName>
    </submittedName>
</protein>
<accession>A0A5C7S1S6</accession>
<feature type="transmembrane region" description="Helical" evidence="6">
    <location>
        <begin position="181"/>
        <end position="201"/>
    </location>
</feature>
<feature type="domain" description="EamA" evidence="7">
    <location>
        <begin position="9"/>
        <end position="141"/>
    </location>
</feature>
<dbReference type="GO" id="GO:0005886">
    <property type="term" value="C:plasma membrane"/>
    <property type="evidence" value="ECO:0007669"/>
    <property type="project" value="UniProtKB-SubCell"/>
</dbReference>
<dbReference type="AlphaFoldDB" id="C4K9T2"/>
<evidence type="ECO:0000259" key="7">
    <source>
        <dbReference type="Pfam" id="PF00892"/>
    </source>
</evidence>
<dbReference type="PANTHER" id="PTHR42920:SF5">
    <property type="entry name" value="EAMA DOMAIN-CONTAINING PROTEIN"/>
    <property type="match status" value="1"/>
</dbReference>
<feature type="domain" description="EamA" evidence="7">
    <location>
        <begin position="152"/>
        <end position="283"/>
    </location>
</feature>
<dbReference type="Pfam" id="PF00892">
    <property type="entry name" value="EamA"/>
    <property type="match status" value="2"/>
</dbReference>
<evidence type="ECO:0000256" key="3">
    <source>
        <dbReference type="ARBA" id="ARBA00022692"/>
    </source>
</evidence>
<dbReference type="KEGG" id="tmz:Tmz1t_2556"/>
<reference evidence="10" key="1">
    <citation type="submission" date="2009-05" db="EMBL/GenBank/DDBJ databases">
        <title>Complete sequence of chromosome of Thauera sp. MZ1T.</title>
        <authorList>
            <consortium name="US DOE Joint Genome Institute"/>
            <person name="Lucas S."/>
            <person name="Copeland A."/>
            <person name="Lapidus A."/>
            <person name="Glavina del Rio T."/>
            <person name="Dalin E."/>
            <person name="Tice H."/>
            <person name="Bruce D."/>
            <person name="Goodwin L."/>
            <person name="Pitluck S."/>
            <person name="Sims D."/>
            <person name="Brettin T."/>
            <person name="Detter J.C."/>
            <person name="Han C."/>
            <person name="Larimer F."/>
            <person name="Land M."/>
            <person name="Hauser L."/>
            <person name="Kyrpides N."/>
            <person name="Mikhailova N."/>
            <person name="Sayler G.S."/>
        </authorList>
    </citation>
    <scope>NUCLEOTIDE SEQUENCE [LARGE SCALE GENOMIC DNA]</scope>
    <source>
        <strain evidence="10">MZ1T</strain>
    </source>
</reference>
<keyword evidence="5 6" id="KW-0472">Membrane</keyword>
<dbReference type="HOGENOM" id="CLU_033863_21_2_4"/>
<name>C4K9T2_THASP</name>
<sequence length="302" mass="31337">MKRAQANGLLLVAALIWGTAFVAQQTGMRDVGPFTFTGARFLFGAVMVAPLAVLELRRLGRRGTFLDARDLLACALLGAVLFLGAALQQIGIMSTTVSNAGFLTALYVPLVPIAGALLLRERSHWSVWPASLGCVAGTYLLGGGSLAALSVGDLWVIASALFWAAHVMLVGRVAARKGASVTVAMLQFLVVGGLGMAVGFGTEEVSSGALERALPSIAYAGILSVGVGFTLQVVAQRHTPAADAAIVLSCETLFAALAGRFVLGETLTAEQMAGGLLIFACVLAVQILPLWRERRTVSVEAG</sequence>
<dbReference type="EMBL" id="SSFD01000411">
    <property type="protein sequence ID" value="TXH77794.1"/>
    <property type="molecule type" value="Genomic_DNA"/>
</dbReference>
<proteinExistence type="predicted"/>
<evidence type="ECO:0000256" key="2">
    <source>
        <dbReference type="ARBA" id="ARBA00022475"/>
    </source>
</evidence>
<gene>
    <name evidence="8" type="ordered locus">Tmz1t_2556</name>
    <name evidence="9" type="ORF">E6Q80_24135</name>
</gene>
<organism evidence="8 10">
    <name type="scientific">Thauera aminoaromatica</name>
    <dbReference type="NCBI Taxonomy" id="164330"/>
    <lineage>
        <taxon>Bacteria</taxon>
        <taxon>Pseudomonadati</taxon>
        <taxon>Pseudomonadota</taxon>
        <taxon>Betaproteobacteria</taxon>
        <taxon>Rhodocyclales</taxon>
        <taxon>Zoogloeaceae</taxon>
        <taxon>Thauera</taxon>
    </lineage>
</organism>
<evidence type="ECO:0000256" key="4">
    <source>
        <dbReference type="ARBA" id="ARBA00022989"/>
    </source>
</evidence>
<feature type="transmembrane region" description="Helical" evidence="6">
    <location>
        <begin position="273"/>
        <end position="291"/>
    </location>
</feature>
<evidence type="ECO:0000256" key="6">
    <source>
        <dbReference type="SAM" id="Phobius"/>
    </source>
</evidence>
<evidence type="ECO:0000313" key="9">
    <source>
        <dbReference type="EMBL" id="TXH77794.1"/>
    </source>
</evidence>
<evidence type="ECO:0000256" key="1">
    <source>
        <dbReference type="ARBA" id="ARBA00004651"/>
    </source>
</evidence>
<dbReference type="OrthoDB" id="9804865at2"/>
<feature type="transmembrane region" description="Helical" evidence="6">
    <location>
        <begin position="71"/>
        <end position="94"/>
    </location>
</feature>
<comment type="subcellular location">
    <subcellularLocation>
        <location evidence="1">Cell membrane</location>
        <topology evidence="1">Multi-pass membrane protein</topology>
    </subcellularLocation>
</comment>
<dbReference type="InterPro" id="IPR037185">
    <property type="entry name" value="EmrE-like"/>
</dbReference>
<feature type="transmembrane region" description="Helical" evidence="6">
    <location>
        <begin position="213"/>
        <end position="234"/>
    </location>
</feature>
<dbReference type="PANTHER" id="PTHR42920">
    <property type="entry name" value="OS03G0707200 PROTEIN-RELATED"/>
    <property type="match status" value="1"/>
</dbReference>
<dbReference type="EMBL" id="CP001281">
    <property type="protein sequence ID" value="ACR01158.1"/>
    <property type="molecule type" value="Genomic_DNA"/>
</dbReference>
<evidence type="ECO:0000313" key="11">
    <source>
        <dbReference type="Proteomes" id="UP000321192"/>
    </source>
</evidence>
<dbReference type="InterPro" id="IPR051258">
    <property type="entry name" value="Diverse_Substrate_Transporter"/>
</dbReference>
<evidence type="ECO:0000256" key="5">
    <source>
        <dbReference type="ARBA" id="ARBA00023136"/>
    </source>
</evidence>
<keyword evidence="4 6" id="KW-1133">Transmembrane helix</keyword>
<dbReference type="Proteomes" id="UP000321192">
    <property type="component" value="Unassembled WGS sequence"/>
</dbReference>
<dbReference type="RefSeq" id="WP_004303342.1">
    <property type="nucleotide sequence ID" value="NC_011662.2"/>
</dbReference>
<feature type="transmembrane region" description="Helical" evidence="6">
    <location>
        <begin position="241"/>
        <end position="261"/>
    </location>
</feature>
<feature type="transmembrane region" description="Helical" evidence="6">
    <location>
        <begin position="39"/>
        <end position="59"/>
    </location>
</feature>
<dbReference type="SUPFAM" id="SSF103481">
    <property type="entry name" value="Multidrug resistance efflux transporter EmrE"/>
    <property type="match status" value="2"/>
</dbReference>
<feature type="transmembrane region" description="Helical" evidence="6">
    <location>
        <begin position="100"/>
        <end position="119"/>
    </location>
</feature>
<keyword evidence="10" id="KW-1185">Reference proteome</keyword>
<feature type="transmembrane region" description="Helical" evidence="6">
    <location>
        <begin position="154"/>
        <end position="174"/>
    </location>
</feature>
<keyword evidence="3 6" id="KW-0812">Transmembrane</keyword>
<dbReference type="InterPro" id="IPR000620">
    <property type="entry name" value="EamA_dom"/>
</dbReference>
<reference evidence="8 10" key="2">
    <citation type="journal article" date="2012" name="Stand. Genomic Sci.">
        <title>Complete genome sequence of Thauera aminoaromatica strain MZ1T.</title>
        <authorList>
            <person name="Jiang K."/>
            <person name="Sanseverino J."/>
            <person name="Chauhan A."/>
            <person name="Lucas S."/>
            <person name="Copeland A."/>
            <person name="Lapidus A."/>
            <person name="Del Rio T.G."/>
            <person name="Dalin E."/>
            <person name="Tice H."/>
            <person name="Bruce D."/>
            <person name="Goodwin L."/>
            <person name="Pitluck S."/>
            <person name="Sims D."/>
            <person name="Brettin T."/>
            <person name="Detter J.C."/>
            <person name="Han C."/>
            <person name="Chang Y.J."/>
            <person name="Larimer F."/>
            <person name="Land M."/>
            <person name="Hauser L."/>
            <person name="Kyrpides N.C."/>
            <person name="Mikhailova N."/>
            <person name="Moser S."/>
            <person name="Jegier P."/>
            <person name="Close D."/>
            <person name="Debruyn J.M."/>
            <person name="Wang Y."/>
            <person name="Layton A.C."/>
            <person name="Allen M.S."/>
            <person name="Sayler G.S."/>
        </authorList>
    </citation>
    <scope>NUCLEOTIDE SEQUENCE [LARGE SCALE GENOMIC DNA]</scope>
    <source>
        <strain evidence="8 10">MZ1T</strain>
    </source>
</reference>
<dbReference type="Proteomes" id="UP000002186">
    <property type="component" value="Chromosome"/>
</dbReference>
<feature type="transmembrane region" description="Helical" evidence="6">
    <location>
        <begin position="126"/>
        <end position="148"/>
    </location>
</feature>
<accession>C4K9T2</accession>
<dbReference type="STRING" id="85643.Tmz1t_2556"/>
<dbReference type="eggNOG" id="COG0697">
    <property type="taxonomic scope" value="Bacteria"/>
</dbReference>
<reference evidence="9 11" key="3">
    <citation type="submission" date="2018-09" db="EMBL/GenBank/DDBJ databases">
        <title>Metagenome Assembled Genomes from an Advanced Water Purification Facility.</title>
        <authorList>
            <person name="Stamps B.W."/>
            <person name="Spear J.R."/>
        </authorList>
    </citation>
    <scope>NUCLEOTIDE SEQUENCE [LARGE SCALE GENOMIC DNA]</scope>
    <source>
        <strain evidence="9">Bin_27_1</strain>
    </source>
</reference>
<evidence type="ECO:0000313" key="8">
    <source>
        <dbReference type="EMBL" id="ACR01158.1"/>
    </source>
</evidence>